<gene>
    <name evidence="1" type="ORF">S01H1_08966</name>
</gene>
<accession>X0SZI7</accession>
<comment type="caution">
    <text evidence="1">The sequence shown here is derived from an EMBL/GenBank/DDBJ whole genome shotgun (WGS) entry which is preliminary data.</text>
</comment>
<evidence type="ECO:0000313" key="1">
    <source>
        <dbReference type="EMBL" id="GAF80526.1"/>
    </source>
</evidence>
<sequence length="57" mass="6177">MRRTLFNTLVWSVAAVIVTMSYGAATAQDYDIAILNGRVMDPETNFDGVRNVGIKGG</sequence>
<reference evidence="1" key="1">
    <citation type="journal article" date="2014" name="Front. Microbiol.">
        <title>High frequency of phylogenetically diverse reductive dehalogenase-homologous genes in deep subseafloor sedimentary metagenomes.</title>
        <authorList>
            <person name="Kawai M."/>
            <person name="Futagami T."/>
            <person name="Toyoda A."/>
            <person name="Takaki Y."/>
            <person name="Nishi S."/>
            <person name="Hori S."/>
            <person name="Arai W."/>
            <person name="Tsubouchi T."/>
            <person name="Morono Y."/>
            <person name="Uchiyama I."/>
            <person name="Ito T."/>
            <person name="Fujiyama A."/>
            <person name="Inagaki F."/>
            <person name="Takami H."/>
        </authorList>
    </citation>
    <scope>NUCLEOTIDE SEQUENCE</scope>
    <source>
        <strain evidence="1">Expedition CK06-06</strain>
    </source>
</reference>
<feature type="non-terminal residue" evidence="1">
    <location>
        <position position="57"/>
    </location>
</feature>
<protein>
    <submittedName>
        <fullName evidence="1">Uncharacterized protein</fullName>
    </submittedName>
</protein>
<organism evidence="1">
    <name type="scientific">marine sediment metagenome</name>
    <dbReference type="NCBI Taxonomy" id="412755"/>
    <lineage>
        <taxon>unclassified sequences</taxon>
        <taxon>metagenomes</taxon>
        <taxon>ecological metagenomes</taxon>
    </lineage>
</organism>
<proteinExistence type="predicted"/>
<dbReference type="AlphaFoldDB" id="X0SZI7"/>
<dbReference type="EMBL" id="BARS01004588">
    <property type="protein sequence ID" value="GAF80526.1"/>
    <property type="molecule type" value="Genomic_DNA"/>
</dbReference>
<name>X0SZI7_9ZZZZ</name>